<accession>A0A8S5M805</accession>
<evidence type="ECO:0000313" key="1">
    <source>
        <dbReference type="EMBL" id="DAD78348.1"/>
    </source>
</evidence>
<dbReference type="EMBL" id="BK014842">
    <property type="protein sequence ID" value="DAD78348.1"/>
    <property type="molecule type" value="Genomic_DNA"/>
</dbReference>
<proteinExistence type="predicted"/>
<sequence>MCFEICVFSKITGNIFCRKSHKSHKVEKVFDFQMFIYVTFLF</sequence>
<protein>
    <submittedName>
        <fullName evidence="1">Uncharacterized protein</fullName>
    </submittedName>
</protein>
<name>A0A8S5M805_9CAUD</name>
<organism evidence="1">
    <name type="scientific">Siphoviridae sp. ctPAi1</name>
    <dbReference type="NCBI Taxonomy" id="2826320"/>
    <lineage>
        <taxon>Viruses</taxon>
        <taxon>Duplodnaviria</taxon>
        <taxon>Heunggongvirae</taxon>
        <taxon>Uroviricota</taxon>
        <taxon>Caudoviricetes</taxon>
    </lineage>
</organism>
<reference evidence="1" key="1">
    <citation type="journal article" date="2021" name="Proc. Natl. Acad. Sci. U.S.A.">
        <title>A Catalog of Tens of Thousands of Viruses from Human Metagenomes Reveals Hidden Associations with Chronic Diseases.</title>
        <authorList>
            <person name="Tisza M.J."/>
            <person name="Buck C.B."/>
        </authorList>
    </citation>
    <scope>NUCLEOTIDE SEQUENCE</scope>
    <source>
        <strain evidence="1">CtPAi1</strain>
    </source>
</reference>